<protein>
    <submittedName>
        <fullName evidence="4">Rab-family small GTPase Rab2B</fullName>
    </submittedName>
</protein>
<evidence type="ECO:0000256" key="3">
    <source>
        <dbReference type="ARBA" id="ARBA00023134"/>
    </source>
</evidence>
<dbReference type="AlphaFoldDB" id="E1CAY8"/>
<proteinExistence type="evidence at transcript level"/>
<dbReference type="SMART" id="SM00176">
    <property type="entry name" value="RAN"/>
    <property type="match status" value="1"/>
</dbReference>
<dbReference type="InterPro" id="IPR050209">
    <property type="entry name" value="Rab_GTPases_membrane_traffic"/>
</dbReference>
<comment type="similarity">
    <text evidence="1">Belongs to the small GTPase superfamily. Rab family.</text>
</comment>
<dbReference type="GO" id="GO:0003924">
    <property type="term" value="F:GTPase activity"/>
    <property type="evidence" value="ECO:0007669"/>
    <property type="project" value="InterPro"/>
</dbReference>
<name>E1CAY8_TETTH</name>
<dbReference type="FunFam" id="3.40.50.300:FF:001072">
    <property type="entry name" value="Rab family GTPase"/>
    <property type="match status" value="1"/>
</dbReference>
<evidence type="ECO:0000256" key="1">
    <source>
        <dbReference type="ARBA" id="ARBA00006270"/>
    </source>
</evidence>
<keyword evidence="3" id="KW-0342">GTP-binding</keyword>
<dbReference type="SUPFAM" id="SSF52540">
    <property type="entry name" value="P-loop containing nucleoside triphosphate hydrolases"/>
    <property type="match status" value="1"/>
</dbReference>
<dbReference type="Pfam" id="PF00071">
    <property type="entry name" value="Ras"/>
    <property type="match status" value="1"/>
</dbReference>
<dbReference type="NCBIfam" id="TIGR00231">
    <property type="entry name" value="small_GTP"/>
    <property type="match status" value="1"/>
</dbReference>
<dbReference type="PRINTS" id="PR00449">
    <property type="entry name" value="RASTRNSFRMNG"/>
</dbReference>
<dbReference type="InterPro" id="IPR027417">
    <property type="entry name" value="P-loop_NTPase"/>
</dbReference>
<dbReference type="GO" id="GO:0005525">
    <property type="term" value="F:GTP binding"/>
    <property type="evidence" value="ECO:0007669"/>
    <property type="project" value="UniProtKB-KW"/>
</dbReference>
<dbReference type="Gene3D" id="3.40.50.300">
    <property type="entry name" value="P-loop containing nucleotide triphosphate hydrolases"/>
    <property type="match status" value="1"/>
</dbReference>
<gene>
    <name evidence="4" type="primary">RAB2B</name>
</gene>
<organism evidence="4">
    <name type="scientific">Tetrahymena thermophila</name>
    <dbReference type="NCBI Taxonomy" id="5911"/>
    <lineage>
        <taxon>Eukaryota</taxon>
        <taxon>Sar</taxon>
        <taxon>Alveolata</taxon>
        <taxon>Ciliophora</taxon>
        <taxon>Intramacronucleata</taxon>
        <taxon>Oligohymenophorea</taxon>
        <taxon>Hymenostomatida</taxon>
        <taxon>Tetrahymenina</taxon>
        <taxon>Tetrahymenidae</taxon>
        <taxon>Tetrahymena</taxon>
    </lineage>
</organism>
<dbReference type="InterPro" id="IPR001806">
    <property type="entry name" value="Small_GTPase"/>
</dbReference>
<keyword evidence="2" id="KW-0547">Nucleotide-binding</keyword>
<dbReference type="SMART" id="SM00173">
    <property type="entry name" value="RAS"/>
    <property type="match status" value="1"/>
</dbReference>
<evidence type="ECO:0000313" key="4">
    <source>
        <dbReference type="EMBL" id="BAJ21278.1"/>
    </source>
</evidence>
<dbReference type="SMART" id="SM00174">
    <property type="entry name" value="RHO"/>
    <property type="match status" value="1"/>
</dbReference>
<sequence length="218" mass="24416">MSYAYLLKYIVIGDTGVGKSSLIMQFTQEVFRDKHDITVGVEFGAKVIKINGQSVKLQIWDTAGQEDFRSIVRSYYRSTAGALVVYDITRRDTFKHITRWVEEATNNGNSTLTFMLIGNKSDLESQREVSYEEGLQLAKEHNMLFIETSAKTKHNVEQTFCQTAVTILDKVKNGEIEATANGSSGVKLGEVQKQDNIILDSNSAKNNNNGNKKKKNCC</sequence>
<accession>E1CAY8</accession>
<dbReference type="SMART" id="SM00175">
    <property type="entry name" value="RAB"/>
    <property type="match status" value="1"/>
</dbReference>
<dbReference type="EMBL" id="AB365898">
    <property type="protein sequence ID" value="BAJ21278.1"/>
    <property type="molecule type" value="mRNA"/>
</dbReference>
<evidence type="ECO:0000256" key="2">
    <source>
        <dbReference type="ARBA" id="ARBA00022741"/>
    </source>
</evidence>
<dbReference type="PROSITE" id="PS51419">
    <property type="entry name" value="RAB"/>
    <property type="match status" value="1"/>
</dbReference>
<dbReference type="InterPro" id="IPR005225">
    <property type="entry name" value="Small_GTP-bd"/>
</dbReference>
<dbReference type="PROSITE" id="PS51421">
    <property type="entry name" value="RAS"/>
    <property type="match status" value="1"/>
</dbReference>
<dbReference type="PANTHER" id="PTHR47979">
    <property type="entry name" value="DRAB11-RELATED"/>
    <property type="match status" value="1"/>
</dbReference>
<dbReference type="PROSITE" id="PS51420">
    <property type="entry name" value="RHO"/>
    <property type="match status" value="1"/>
</dbReference>
<reference evidence="4" key="1">
    <citation type="journal article" date="2010" name="J. Eukaryot. Microbiol.">
        <title>Marked amplification and diversification of products of ras genes from rat brain, Rab GTPases, in the ciliates Tetrahymena thermophila and Paramecium tetraurelia.</title>
        <authorList>
            <person name="Saito-Nakano Y."/>
            <person name="Nakahara T."/>
            <person name="Nakano K."/>
            <person name="Nozaki T."/>
            <person name="Numata O."/>
        </authorList>
    </citation>
    <scope>NUCLEOTIDE SEQUENCE</scope>
</reference>